<evidence type="ECO:0000256" key="3">
    <source>
        <dbReference type="ARBA" id="ARBA00022553"/>
    </source>
</evidence>
<dbReference type="SMART" id="SM00387">
    <property type="entry name" value="HATPase_c"/>
    <property type="match status" value="1"/>
</dbReference>
<dbReference type="InterPro" id="IPR003660">
    <property type="entry name" value="HAMP_dom"/>
</dbReference>
<evidence type="ECO:0000256" key="2">
    <source>
        <dbReference type="ARBA" id="ARBA00022475"/>
    </source>
</evidence>
<keyword evidence="15" id="KW-1185">Reference proteome</keyword>
<evidence type="ECO:0000256" key="4">
    <source>
        <dbReference type="ARBA" id="ARBA00022679"/>
    </source>
</evidence>
<dbReference type="CDD" id="cd18773">
    <property type="entry name" value="PDC1_HK_sensor"/>
    <property type="match status" value="1"/>
</dbReference>
<dbReference type="KEGG" id="gur:Gura_1729"/>
<evidence type="ECO:0000256" key="7">
    <source>
        <dbReference type="ARBA" id="ARBA00022989"/>
    </source>
</evidence>
<dbReference type="SUPFAM" id="SSF55874">
    <property type="entry name" value="ATPase domain of HSP90 chaperone/DNA topoisomerase II/histidine kinase"/>
    <property type="match status" value="1"/>
</dbReference>
<dbReference type="Pfam" id="PF02743">
    <property type="entry name" value="dCache_1"/>
    <property type="match status" value="1"/>
</dbReference>
<sequence>MKIRIRLKTALIVNYILVAVIPLLIIGLISLHFERRDLLRVISGKNMLLAETVAEEVDTFLQEPLNMLRQVGEVTHRERYLKGADFNVFIDSIVATYSFFESIYILDDKGRADHVGLLPGIKGRKAEYLGKDMAGEEFYKTARQKKGHWWTSTSLSRISGEPSLTLAVPVINGMVVGNLNLRALDKIIAPINRRKGIYAYIVNRDGRVIAHPDRTNVLQQLNVADLNIVKAGLAGTNGTYRYFFKGVERQGSVAVVRESGWLVVIAQNLDDTLAPVRRMEKIFLAGLLGSLLVALFNTIWSLELLLKPVSALINSTQKIAVGNYAIDNEPINIKEVGELAVHLQSMAGAVMSREEALREQNEELSMTEEELRQQVDEYLKSQDELLETNHALEALFKAAPLAIIAFDATGKVKMWNPAAERIFGWGRDEVVGNLYPLIPDGKMDEFQAYLDRALAGETLAGIELRRQKKSGLPIDISLDAAPLHNAKGEIAGVIALLADIGERKQAEKALWESDKRFTLFMDNLPARAYMKDVNGHYIYVNETLRRYFAERKIAWFGRRDDDIWPASTAALFKENDLFVLEQKRAVQVIEPVVEDDRLSYWLNSKFPIFNENGDSIITAGVTVDITERKQAEDALQAERARLFSLLQGLPAYVYLKAQDHTVRFANSYFRQNFGDPEGKKCYDIFHGNHGLCCECRTLHSLETQTTCKWEWTAGTGRTYEVYDYPFTDSDGSPLTLELGIDITERIAAEEQTKASLKEKEVLLKEIHHRVKNNLQVISSLLNLQSRHIHDQRDVDMFMDSQNRVKSMALIHENLYQTKNLARIDFAGYIRKLSANLFRSYGININAVNLNLNIADVSLGIDTAVPCGLMINELVSNSLKHGFPQGRKGSIDIELLTDYAGNHTLIVRDNGVGFPADLDFQSTESLGLQLVGTLTEQIGGSIVLDRENGTEFRINFKELKYKERV</sequence>
<feature type="domain" description="HAMP" evidence="13">
    <location>
        <begin position="303"/>
        <end position="355"/>
    </location>
</feature>
<feature type="coiled-coil region" evidence="9">
    <location>
        <begin position="350"/>
        <end position="388"/>
    </location>
</feature>
<dbReference type="GO" id="GO:0005886">
    <property type="term" value="C:plasma membrane"/>
    <property type="evidence" value="ECO:0007669"/>
    <property type="project" value="UniProtKB-SubCell"/>
</dbReference>
<dbReference type="AlphaFoldDB" id="A5GER8"/>
<feature type="domain" description="PAS" evidence="11">
    <location>
        <begin position="388"/>
        <end position="457"/>
    </location>
</feature>
<dbReference type="InterPro" id="IPR036890">
    <property type="entry name" value="HATPase_C_sf"/>
</dbReference>
<keyword evidence="9" id="KW-0175">Coiled coil</keyword>
<organism evidence="14 15">
    <name type="scientific">Geotalea uraniireducens (strain Rf4)</name>
    <name type="common">Geobacter uraniireducens</name>
    <dbReference type="NCBI Taxonomy" id="351605"/>
    <lineage>
        <taxon>Bacteria</taxon>
        <taxon>Pseudomonadati</taxon>
        <taxon>Thermodesulfobacteriota</taxon>
        <taxon>Desulfuromonadia</taxon>
        <taxon>Geobacterales</taxon>
        <taxon>Geobacteraceae</taxon>
        <taxon>Geotalea</taxon>
    </lineage>
</organism>
<dbReference type="Pfam" id="PF02518">
    <property type="entry name" value="HATPase_c"/>
    <property type="match status" value="1"/>
</dbReference>
<evidence type="ECO:0000256" key="10">
    <source>
        <dbReference type="SAM" id="Phobius"/>
    </source>
</evidence>
<protein>
    <submittedName>
        <fullName evidence="14">Signal transduction histidine kinase</fullName>
    </submittedName>
</protein>
<keyword evidence="3" id="KW-0597">Phosphoprotein</keyword>
<dbReference type="Gene3D" id="3.30.565.10">
    <property type="entry name" value="Histidine kinase-like ATPase, C-terminal domain"/>
    <property type="match status" value="1"/>
</dbReference>
<dbReference type="Gene3D" id="3.30.450.20">
    <property type="entry name" value="PAS domain"/>
    <property type="match status" value="4"/>
</dbReference>
<dbReference type="GO" id="GO:0007165">
    <property type="term" value="P:signal transduction"/>
    <property type="evidence" value="ECO:0007669"/>
    <property type="project" value="InterPro"/>
</dbReference>
<evidence type="ECO:0000259" key="11">
    <source>
        <dbReference type="PROSITE" id="PS50112"/>
    </source>
</evidence>
<evidence type="ECO:0000259" key="13">
    <source>
        <dbReference type="PROSITE" id="PS50885"/>
    </source>
</evidence>
<evidence type="ECO:0000259" key="12">
    <source>
        <dbReference type="PROSITE" id="PS50113"/>
    </source>
</evidence>
<dbReference type="HOGENOM" id="CLU_306912_0_0_7"/>
<dbReference type="STRING" id="351605.Gura_1729"/>
<dbReference type="InterPro" id="IPR011495">
    <property type="entry name" value="Sig_transdc_His_kin_sub2_dim/P"/>
</dbReference>
<keyword evidence="4" id="KW-0808">Transferase</keyword>
<dbReference type="CDD" id="cd12912">
    <property type="entry name" value="PDC2_MCP_like"/>
    <property type="match status" value="1"/>
</dbReference>
<dbReference type="OrthoDB" id="5342753at2"/>
<dbReference type="InterPro" id="IPR033479">
    <property type="entry name" value="dCache_1"/>
</dbReference>
<gene>
    <name evidence="14" type="ordered locus">Gura_1729</name>
</gene>
<evidence type="ECO:0000256" key="6">
    <source>
        <dbReference type="ARBA" id="ARBA00022777"/>
    </source>
</evidence>
<dbReference type="RefSeq" id="WP_011938629.1">
    <property type="nucleotide sequence ID" value="NC_009483.1"/>
</dbReference>
<dbReference type="PANTHER" id="PTHR43065">
    <property type="entry name" value="SENSOR HISTIDINE KINASE"/>
    <property type="match status" value="1"/>
</dbReference>
<proteinExistence type="predicted"/>
<dbReference type="GO" id="GO:0016301">
    <property type="term" value="F:kinase activity"/>
    <property type="evidence" value="ECO:0007669"/>
    <property type="project" value="UniProtKB-KW"/>
</dbReference>
<dbReference type="CDD" id="cd06225">
    <property type="entry name" value="HAMP"/>
    <property type="match status" value="1"/>
</dbReference>
<dbReference type="InterPro" id="IPR000700">
    <property type="entry name" value="PAS-assoc_C"/>
</dbReference>
<feature type="domain" description="PAC" evidence="12">
    <location>
        <begin position="582"/>
        <end position="637"/>
    </location>
</feature>
<dbReference type="PROSITE" id="PS50112">
    <property type="entry name" value="PAS"/>
    <property type="match status" value="1"/>
</dbReference>
<dbReference type="Pfam" id="PF07568">
    <property type="entry name" value="HisKA_2"/>
    <property type="match status" value="1"/>
</dbReference>
<dbReference type="InterPro" id="IPR013656">
    <property type="entry name" value="PAS_4"/>
</dbReference>
<dbReference type="PANTHER" id="PTHR43065:SF23">
    <property type="entry name" value="SENSOR HISTIDINE KINASE PDTAS"/>
    <property type="match status" value="1"/>
</dbReference>
<evidence type="ECO:0000313" key="14">
    <source>
        <dbReference type="EMBL" id="ABQ25923.1"/>
    </source>
</evidence>
<evidence type="ECO:0000256" key="1">
    <source>
        <dbReference type="ARBA" id="ARBA00004651"/>
    </source>
</evidence>
<comment type="subcellular location">
    <subcellularLocation>
        <location evidence="1">Cell membrane</location>
        <topology evidence="1">Multi-pass membrane protein</topology>
    </subcellularLocation>
</comment>
<dbReference type="InterPro" id="IPR035965">
    <property type="entry name" value="PAS-like_dom_sf"/>
</dbReference>
<dbReference type="NCBIfam" id="TIGR00229">
    <property type="entry name" value="sensory_box"/>
    <property type="match status" value="1"/>
</dbReference>
<dbReference type="SMART" id="SM00091">
    <property type="entry name" value="PAS"/>
    <property type="match status" value="3"/>
</dbReference>
<dbReference type="Proteomes" id="UP000006695">
    <property type="component" value="Chromosome"/>
</dbReference>
<keyword evidence="8 10" id="KW-0472">Membrane</keyword>
<dbReference type="SUPFAM" id="SSF55785">
    <property type="entry name" value="PYP-like sensor domain (PAS domain)"/>
    <property type="match status" value="3"/>
</dbReference>
<evidence type="ECO:0000256" key="8">
    <source>
        <dbReference type="ARBA" id="ARBA00023136"/>
    </source>
</evidence>
<keyword evidence="7 10" id="KW-1133">Transmembrane helix</keyword>
<keyword evidence="2" id="KW-1003">Cell membrane</keyword>
<dbReference type="PROSITE" id="PS50113">
    <property type="entry name" value="PAC"/>
    <property type="match status" value="2"/>
</dbReference>
<dbReference type="InterPro" id="IPR000014">
    <property type="entry name" value="PAS"/>
</dbReference>
<evidence type="ECO:0000256" key="5">
    <source>
        <dbReference type="ARBA" id="ARBA00022692"/>
    </source>
</evidence>
<evidence type="ECO:0000256" key="9">
    <source>
        <dbReference type="SAM" id="Coils"/>
    </source>
</evidence>
<dbReference type="CDD" id="cd00130">
    <property type="entry name" value="PAS"/>
    <property type="match status" value="1"/>
</dbReference>
<dbReference type="Pfam" id="PF08448">
    <property type="entry name" value="PAS_4"/>
    <property type="match status" value="2"/>
</dbReference>
<keyword evidence="5 10" id="KW-0812">Transmembrane</keyword>
<feature type="transmembrane region" description="Helical" evidence="10">
    <location>
        <begin position="12"/>
        <end position="33"/>
    </location>
</feature>
<accession>A5GER8</accession>
<name>A5GER8_GEOUR</name>
<dbReference type="PROSITE" id="PS50885">
    <property type="entry name" value="HAMP"/>
    <property type="match status" value="1"/>
</dbReference>
<reference evidence="14 15" key="1">
    <citation type="submission" date="2007-05" db="EMBL/GenBank/DDBJ databases">
        <title>Complete sequence of Geobacter uraniireducens Rf4.</title>
        <authorList>
            <consortium name="US DOE Joint Genome Institute"/>
            <person name="Copeland A."/>
            <person name="Lucas S."/>
            <person name="Lapidus A."/>
            <person name="Barry K."/>
            <person name="Detter J.C."/>
            <person name="Glavina del Rio T."/>
            <person name="Hammon N."/>
            <person name="Israni S."/>
            <person name="Dalin E."/>
            <person name="Tice H."/>
            <person name="Pitluck S."/>
            <person name="Chertkov O."/>
            <person name="Brettin T."/>
            <person name="Bruce D."/>
            <person name="Han C."/>
            <person name="Schmutz J."/>
            <person name="Larimer F."/>
            <person name="Land M."/>
            <person name="Hauser L."/>
            <person name="Kyrpides N."/>
            <person name="Mikhailova N."/>
            <person name="Shelobolina E."/>
            <person name="Aklujkar M."/>
            <person name="Lovley D."/>
            <person name="Richardson P."/>
        </authorList>
    </citation>
    <scope>NUCLEOTIDE SEQUENCE [LARGE SCALE GENOMIC DNA]</scope>
    <source>
        <strain evidence="14 15">Rf4</strain>
    </source>
</reference>
<feature type="domain" description="PAC" evidence="12">
    <location>
        <begin position="460"/>
        <end position="512"/>
    </location>
</feature>
<dbReference type="EMBL" id="CP000698">
    <property type="protein sequence ID" value="ABQ25923.1"/>
    <property type="molecule type" value="Genomic_DNA"/>
</dbReference>
<dbReference type="Pfam" id="PF13426">
    <property type="entry name" value="PAS_9"/>
    <property type="match status" value="1"/>
</dbReference>
<evidence type="ECO:0000313" key="15">
    <source>
        <dbReference type="Proteomes" id="UP000006695"/>
    </source>
</evidence>
<keyword evidence="6 14" id="KW-0418">Kinase</keyword>
<dbReference type="Gene3D" id="6.10.340.10">
    <property type="match status" value="1"/>
</dbReference>
<dbReference type="InterPro" id="IPR003594">
    <property type="entry name" value="HATPase_dom"/>
</dbReference>